<proteinExistence type="predicted"/>
<comment type="caution">
    <text evidence="3">The sequence shown here is derived from an EMBL/GenBank/DDBJ whole genome shotgun (WGS) entry which is preliminary data.</text>
</comment>
<dbReference type="RefSeq" id="WP_217155065.1">
    <property type="nucleotide sequence ID" value="NZ_VOMB01000005.1"/>
</dbReference>
<evidence type="ECO:0000256" key="1">
    <source>
        <dbReference type="SAM" id="MobiDB-lite"/>
    </source>
</evidence>
<dbReference type="Pfam" id="PF11716">
    <property type="entry name" value="MDMPI_N"/>
    <property type="match status" value="1"/>
</dbReference>
<name>A0ABS6KHN3_9MYCO</name>
<feature type="compositionally biased region" description="Low complexity" evidence="1">
    <location>
        <begin position="124"/>
        <end position="133"/>
    </location>
</feature>
<dbReference type="InterPro" id="IPR024344">
    <property type="entry name" value="MDMPI_metal-binding"/>
</dbReference>
<feature type="domain" description="Mycothiol-dependent maleylpyruvate isomerase metal-binding" evidence="2">
    <location>
        <begin position="14"/>
        <end position="104"/>
    </location>
</feature>
<accession>A0ABS6KHN3</accession>
<sequence>MLDKSYRGARLLIVAVAAGLGESQLTTPVPATPGWTVHDLLAHLVGGAADAASGRLDGVGGEKWTARHLTERQQDSAEGLLAESDRVNPTVEAGLSGQQFTGPNLAAGGIPSADHARRRRRPGSRSASGRSSA</sequence>
<dbReference type="Proteomes" id="UP000812982">
    <property type="component" value="Unassembled WGS sequence"/>
</dbReference>
<evidence type="ECO:0000259" key="2">
    <source>
        <dbReference type="Pfam" id="PF11716"/>
    </source>
</evidence>
<evidence type="ECO:0000313" key="4">
    <source>
        <dbReference type="Proteomes" id="UP000812982"/>
    </source>
</evidence>
<reference evidence="3 4" key="1">
    <citation type="journal article" date="2021" name="Sci. Rep.">
        <title>Phenotypic and genomic hallmarks of a novel, potentially pathogenic rapidly growing Mycobacterium species related to the Mycobacterium fortuitum complex.</title>
        <authorList>
            <person name="Gharbi R."/>
            <person name="Khanna V."/>
            <person name="Frigui W."/>
            <person name="Mhenni B."/>
            <person name="Brosch R."/>
            <person name="Mardassi H."/>
        </authorList>
    </citation>
    <scope>NUCLEOTIDE SEQUENCE [LARGE SCALE GENOMIC DNA]</scope>
    <source>
        <strain evidence="3 4">TNTM28</strain>
    </source>
</reference>
<gene>
    <name evidence="3" type="ORF">FR943_04150</name>
</gene>
<organism evidence="3 4">
    <name type="scientific">[Mycobacterium] fortunisiensis</name>
    <dbReference type="NCBI Taxonomy" id="2600579"/>
    <lineage>
        <taxon>Bacteria</taxon>
        <taxon>Bacillati</taxon>
        <taxon>Actinomycetota</taxon>
        <taxon>Actinomycetes</taxon>
        <taxon>Mycobacteriales</taxon>
        <taxon>Mycobacteriaceae</taxon>
        <taxon>Mycolicibacterium</taxon>
    </lineage>
</organism>
<evidence type="ECO:0000313" key="3">
    <source>
        <dbReference type="EMBL" id="MBU9763040.1"/>
    </source>
</evidence>
<dbReference type="EMBL" id="VOMB01000005">
    <property type="protein sequence ID" value="MBU9763040.1"/>
    <property type="molecule type" value="Genomic_DNA"/>
</dbReference>
<keyword evidence="4" id="KW-1185">Reference proteome</keyword>
<feature type="region of interest" description="Disordered" evidence="1">
    <location>
        <begin position="71"/>
        <end position="133"/>
    </location>
</feature>
<protein>
    <recommendedName>
        <fullName evidence="2">Mycothiol-dependent maleylpyruvate isomerase metal-binding domain-containing protein</fullName>
    </recommendedName>
</protein>